<keyword evidence="1" id="KW-0812">Transmembrane</keyword>
<keyword evidence="1" id="KW-0472">Membrane</keyword>
<dbReference type="OrthoDB" id="4272751at2"/>
<feature type="transmembrane region" description="Helical" evidence="1">
    <location>
        <begin position="56"/>
        <end position="77"/>
    </location>
</feature>
<feature type="transmembrane region" description="Helical" evidence="1">
    <location>
        <begin position="208"/>
        <end position="226"/>
    </location>
</feature>
<feature type="transmembrane region" description="Helical" evidence="1">
    <location>
        <begin position="183"/>
        <end position="202"/>
    </location>
</feature>
<gene>
    <name evidence="2" type="ORF">SAMN05421642_10277</name>
</gene>
<dbReference type="Proteomes" id="UP000198327">
    <property type="component" value="Unassembled WGS sequence"/>
</dbReference>
<keyword evidence="1" id="KW-1133">Transmembrane helix</keyword>
<evidence type="ECO:0000313" key="3">
    <source>
        <dbReference type="Proteomes" id="UP000198327"/>
    </source>
</evidence>
<sequence length="234" mass="23435">MSPERRAVALMAALTFTTGIADAVGFLALDRIFVGNMTGNVIVLGMGVAGGDDLPVLGPVIALVSFTCGAVAAGFALRGHPGPWTGRTTALLAGGGLVLAAAAAAMFFLDTETDTDDGTGIRTIQIAVAAASSLAMGIQAAVARSVAVRDMPTVVVTSTLTSFASESVTKPNTGTARFLDRRIGAVAAIFVGAVVGALLLLVHPGVALLTAATVTLAVAGVGHRSVRPWTRPAT</sequence>
<dbReference type="InterPro" id="IPR010699">
    <property type="entry name" value="DUF1275"/>
</dbReference>
<dbReference type="PANTHER" id="PTHR37314">
    <property type="entry name" value="SLR0142 PROTEIN"/>
    <property type="match status" value="1"/>
</dbReference>
<feature type="transmembrane region" description="Helical" evidence="1">
    <location>
        <begin position="121"/>
        <end position="142"/>
    </location>
</feature>
<feature type="transmembrane region" description="Helical" evidence="1">
    <location>
        <begin position="89"/>
        <end position="109"/>
    </location>
</feature>
<protein>
    <submittedName>
        <fullName evidence="2">Uncharacterized membrane protein YoaK, UPF0700 family</fullName>
    </submittedName>
</protein>
<organism evidence="2 3">
    <name type="scientific">Rhodococcoides kyotonense</name>
    <dbReference type="NCBI Taxonomy" id="398843"/>
    <lineage>
        <taxon>Bacteria</taxon>
        <taxon>Bacillati</taxon>
        <taxon>Actinomycetota</taxon>
        <taxon>Actinomycetes</taxon>
        <taxon>Mycobacteriales</taxon>
        <taxon>Nocardiaceae</taxon>
        <taxon>Rhodococcoides</taxon>
    </lineage>
</organism>
<dbReference type="Pfam" id="PF06912">
    <property type="entry name" value="DUF1275"/>
    <property type="match status" value="1"/>
</dbReference>
<dbReference type="RefSeq" id="WP_089243162.1">
    <property type="nucleotide sequence ID" value="NZ_FZOW01000002.1"/>
</dbReference>
<keyword evidence="3" id="KW-1185">Reference proteome</keyword>
<accession>A0A239DW75</accession>
<evidence type="ECO:0000313" key="2">
    <source>
        <dbReference type="EMBL" id="SNS36825.1"/>
    </source>
</evidence>
<reference evidence="3" key="1">
    <citation type="submission" date="2017-06" db="EMBL/GenBank/DDBJ databases">
        <authorList>
            <person name="Varghese N."/>
            <person name="Submissions S."/>
        </authorList>
    </citation>
    <scope>NUCLEOTIDE SEQUENCE [LARGE SCALE GENOMIC DNA]</scope>
    <source>
        <strain evidence="3">JCM 23211</strain>
    </source>
</reference>
<dbReference type="EMBL" id="FZOW01000002">
    <property type="protein sequence ID" value="SNS36825.1"/>
    <property type="molecule type" value="Genomic_DNA"/>
</dbReference>
<dbReference type="AlphaFoldDB" id="A0A239DW75"/>
<proteinExistence type="predicted"/>
<evidence type="ECO:0000256" key="1">
    <source>
        <dbReference type="SAM" id="Phobius"/>
    </source>
</evidence>
<name>A0A239DW75_9NOCA</name>
<dbReference type="PANTHER" id="PTHR37314:SF4">
    <property type="entry name" value="UPF0700 TRANSMEMBRANE PROTEIN YOAK"/>
    <property type="match status" value="1"/>
</dbReference>